<feature type="transmembrane region" description="Helical" evidence="7">
    <location>
        <begin position="480"/>
        <end position="498"/>
    </location>
</feature>
<keyword evidence="2" id="KW-1003">Cell membrane</keyword>
<evidence type="ECO:0000256" key="3">
    <source>
        <dbReference type="ARBA" id="ARBA00022692"/>
    </source>
</evidence>
<reference evidence="10" key="1">
    <citation type="submission" date="2016-10" db="EMBL/GenBank/DDBJ databases">
        <authorList>
            <person name="Varghese N."/>
            <person name="Submissions S."/>
        </authorList>
    </citation>
    <scope>NUCLEOTIDE SEQUENCE [LARGE SCALE GENOMIC DNA]</scope>
    <source>
        <strain evidence="10">CGMCC 4.5579</strain>
    </source>
</reference>
<evidence type="ECO:0000259" key="8">
    <source>
        <dbReference type="SMART" id="SM00849"/>
    </source>
</evidence>
<dbReference type="InterPro" id="IPR036866">
    <property type="entry name" value="RibonucZ/Hydroxyglut_hydro"/>
</dbReference>
<comment type="subcellular location">
    <subcellularLocation>
        <location evidence="1">Cell membrane</location>
        <topology evidence="1">Multi-pass membrane protein</topology>
    </subcellularLocation>
</comment>
<keyword evidence="4 7" id="KW-1133">Transmembrane helix</keyword>
<feature type="transmembrane region" description="Helical" evidence="7">
    <location>
        <begin position="290"/>
        <end position="307"/>
    </location>
</feature>
<feature type="region of interest" description="Disordered" evidence="6">
    <location>
        <begin position="770"/>
        <end position="804"/>
    </location>
</feature>
<evidence type="ECO:0000313" key="10">
    <source>
        <dbReference type="Proteomes" id="UP000198727"/>
    </source>
</evidence>
<dbReference type="Proteomes" id="UP000198727">
    <property type="component" value="Unassembled WGS sequence"/>
</dbReference>
<dbReference type="PANTHER" id="PTHR30619:SF1">
    <property type="entry name" value="RECOMBINATION PROTEIN 2"/>
    <property type="match status" value="1"/>
</dbReference>
<dbReference type="SMART" id="SM00849">
    <property type="entry name" value="Lactamase_B"/>
    <property type="match status" value="1"/>
</dbReference>
<dbReference type="InterPro" id="IPR052159">
    <property type="entry name" value="Competence_DNA_uptake"/>
</dbReference>
<evidence type="ECO:0000256" key="5">
    <source>
        <dbReference type="ARBA" id="ARBA00023136"/>
    </source>
</evidence>
<evidence type="ECO:0000256" key="2">
    <source>
        <dbReference type="ARBA" id="ARBA00022475"/>
    </source>
</evidence>
<feature type="transmembrane region" description="Helical" evidence="7">
    <location>
        <begin position="419"/>
        <end position="442"/>
    </location>
</feature>
<dbReference type="GO" id="GO:0005886">
    <property type="term" value="C:plasma membrane"/>
    <property type="evidence" value="ECO:0007669"/>
    <property type="project" value="UniProtKB-SubCell"/>
</dbReference>
<evidence type="ECO:0000313" key="9">
    <source>
        <dbReference type="EMBL" id="SFP98661.1"/>
    </source>
</evidence>
<evidence type="ECO:0000256" key="7">
    <source>
        <dbReference type="SAM" id="Phobius"/>
    </source>
</evidence>
<dbReference type="SUPFAM" id="SSF56281">
    <property type="entry name" value="Metallo-hydrolase/oxidoreductase"/>
    <property type="match status" value="1"/>
</dbReference>
<feature type="transmembrane region" description="Helical" evidence="7">
    <location>
        <begin position="388"/>
        <end position="407"/>
    </location>
</feature>
<feature type="transmembrane region" description="Helical" evidence="7">
    <location>
        <begin position="70"/>
        <end position="90"/>
    </location>
</feature>
<keyword evidence="3 7" id="KW-0812">Transmembrane</keyword>
<dbReference type="InterPro" id="IPR035681">
    <property type="entry name" value="ComA-like_MBL"/>
</dbReference>
<dbReference type="PANTHER" id="PTHR30619">
    <property type="entry name" value="DNA INTERNALIZATION/COMPETENCE PROTEIN COMEC/REC2"/>
    <property type="match status" value="1"/>
</dbReference>
<dbReference type="Pfam" id="PF00753">
    <property type="entry name" value="Lactamase_B"/>
    <property type="match status" value="1"/>
</dbReference>
<gene>
    <name evidence="9" type="ORF">SAMN05421810_104111</name>
</gene>
<dbReference type="Pfam" id="PF13567">
    <property type="entry name" value="DUF4131"/>
    <property type="match status" value="1"/>
</dbReference>
<feature type="transmembrane region" description="Helical" evidence="7">
    <location>
        <begin position="262"/>
        <end position="284"/>
    </location>
</feature>
<dbReference type="Gene3D" id="3.60.15.10">
    <property type="entry name" value="Ribonuclease Z/Hydroxyacylglutathione hydrolase-like"/>
    <property type="match status" value="1"/>
</dbReference>
<feature type="transmembrane region" description="Helical" evidence="7">
    <location>
        <begin position="358"/>
        <end position="376"/>
    </location>
</feature>
<keyword evidence="5 7" id="KW-0472">Membrane</keyword>
<evidence type="ECO:0000256" key="4">
    <source>
        <dbReference type="ARBA" id="ARBA00022989"/>
    </source>
</evidence>
<evidence type="ECO:0000256" key="6">
    <source>
        <dbReference type="SAM" id="MobiDB-lite"/>
    </source>
</evidence>
<dbReference type="Pfam" id="PF03772">
    <property type="entry name" value="Competence"/>
    <property type="match status" value="1"/>
</dbReference>
<dbReference type="EMBL" id="FOWW01000004">
    <property type="protein sequence ID" value="SFP98661.1"/>
    <property type="molecule type" value="Genomic_DNA"/>
</dbReference>
<sequence>MSTPPVDPPPRDPPPRVRHDVRLVPAALVVWGAVLLGCLHTWWLTVATAGTAALAAVPLLRHGRPALRRAAAAVLAGGVLAAVTCGLRLARAEQDPLRTHADRGAHAVLRVVVTERPRPVRAAGFAGRPGGTRLVVLRGQVRAATVTGQPVPTGGRVVLVAAAEEWSHLLPGQEVTATGRMVPARPGQLTAAVCHVRGPPADATPAPWWERAAASMRADLRSSASVMADEPAGLLPGLVVGDTDALSLRVEDEFRDAGLTHLLAVSGSNVAIVCGAVLMLLRLLRIGPRVRAAAAGLVLAGFVILVGPEPSVLRAGVMGAVALLALALGRNRSAVPALAVAIGGVVLYDPAMATSVGFALSVVATAGLVLLAPRWADGRGVPTGAAEALAIPVAAFLATAPVLAGVAGELSVVSVVANLLAAPVVAPVTVLGVAAVVLAGPWPGAAEVPLRVAEPGVEWLILVAREASAVPGATLNWPGGWWGGALAALVAALLVLALRHRAARTGLAVVLVVGLLVFVPLRTIAPPWPPAGWSVVACDVGQGDAIVLATGEPGRAVVVDTGPQPGPVDRCLDRLDVRRVPLIVLSHLHADHIGGLASVFEGRAVGGVAVGPGRSPHWAWRQVADQAAAHDVPLLELAADDRLAWPDLRLEVIGPRHVTGRSADQDGTAINNTSLVARAATAAGSVLLTGDIELIAQGDLLAAGVDLRADVLKVPHHGSRFSLPGFLAAVAPRLAVVSVGAGNTYGHPHPTTLGALTAGGALVVRTDTDGDTAVLPDTTGPAVVRRGRGRAGGRSRGPPEPCGR</sequence>
<dbReference type="OrthoDB" id="7177610at2"/>
<feature type="transmembrane region" description="Helical" evidence="7">
    <location>
        <begin position="505"/>
        <end position="525"/>
    </location>
</feature>
<keyword evidence="10" id="KW-1185">Reference proteome</keyword>
<dbReference type="NCBIfam" id="TIGR00360">
    <property type="entry name" value="ComEC_N-term"/>
    <property type="match status" value="1"/>
</dbReference>
<organism evidence="9 10">
    <name type="scientific">Amycolatopsis arida</name>
    <dbReference type="NCBI Taxonomy" id="587909"/>
    <lineage>
        <taxon>Bacteria</taxon>
        <taxon>Bacillati</taxon>
        <taxon>Actinomycetota</taxon>
        <taxon>Actinomycetes</taxon>
        <taxon>Pseudonocardiales</taxon>
        <taxon>Pseudonocardiaceae</taxon>
        <taxon>Amycolatopsis</taxon>
    </lineage>
</organism>
<feature type="domain" description="Metallo-beta-lactamase" evidence="8">
    <location>
        <begin position="542"/>
        <end position="742"/>
    </location>
</feature>
<dbReference type="STRING" id="587909.SAMN05421810_104111"/>
<dbReference type="AlphaFoldDB" id="A0A1I5UTS8"/>
<dbReference type="InterPro" id="IPR001279">
    <property type="entry name" value="Metallo-B-lactamas"/>
</dbReference>
<dbReference type="RefSeq" id="WP_092530508.1">
    <property type="nucleotide sequence ID" value="NZ_FOWW01000004.1"/>
</dbReference>
<dbReference type="InterPro" id="IPR025405">
    <property type="entry name" value="DUF4131"/>
</dbReference>
<name>A0A1I5UTS8_9PSEU</name>
<feature type="transmembrane region" description="Helical" evidence="7">
    <location>
        <begin position="334"/>
        <end position="351"/>
    </location>
</feature>
<evidence type="ECO:0000256" key="1">
    <source>
        <dbReference type="ARBA" id="ARBA00004651"/>
    </source>
</evidence>
<protein>
    <submittedName>
        <fullName evidence="9">Competence protein ComEC</fullName>
    </submittedName>
</protein>
<dbReference type="CDD" id="cd07731">
    <property type="entry name" value="ComA-like_MBL-fold"/>
    <property type="match status" value="1"/>
</dbReference>
<dbReference type="InterPro" id="IPR004477">
    <property type="entry name" value="ComEC_N"/>
</dbReference>
<accession>A0A1I5UTS8</accession>
<proteinExistence type="predicted"/>